<dbReference type="OrthoDB" id="9803702at2"/>
<keyword evidence="2" id="KW-0808">Transferase</keyword>
<feature type="domain" description="Histidine phosphotransferase ChpT C-terminal" evidence="1">
    <location>
        <begin position="82"/>
        <end position="197"/>
    </location>
</feature>
<proteinExistence type="predicted"/>
<dbReference type="EMBL" id="FZOY01000006">
    <property type="protein sequence ID" value="SNT08297.1"/>
    <property type="molecule type" value="Genomic_DNA"/>
</dbReference>
<protein>
    <submittedName>
        <fullName evidence="2">Histidine phosphotransferase ChpT</fullName>
    </submittedName>
</protein>
<dbReference type="InterPro" id="IPR018762">
    <property type="entry name" value="ChpT_C"/>
</dbReference>
<reference evidence="2 3" key="1">
    <citation type="submission" date="2017-06" db="EMBL/GenBank/DDBJ databases">
        <authorList>
            <person name="Kim H.J."/>
            <person name="Triplett B.A."/>
        </authorList>
    </citation>
    <scope>NUCLEOTIDE SEQUENCE [LARGE SCALE GENOMIC DNA]</scope>
    <source>
        <strain evidence="2 3">DSM 29339</strain>
    </source>
</reference>
<keyword evidence="3" id="KW-1185">Reference proteome</keyword>
<gene>
    <name evidence="2" type="ORF">SAMN05421757_10625</name>
</gene>
<dbReference type="Gene3D" id="1.10.287.130">
    <property type="match status" value="1"/>
</dbReference>
<name>A0A239JR24_9RHOB</name>
<dbReference type="Pfam" id="PF10090">
    <property type="entry name" value="HPTransfase"/>
    <property type="match status" value="1"/>
</dbReference>
<dbReference type="AlphaFoldDB" id="A0A239JR24"/>
<accession>A0A239JR24</accession>
<evidence type="ECO:0000313" key="2">
    <source>
        <dbReference type="EMBL" id="SNT08297.1"/>
    </source>
</evidence>
<dbReference type="Gene3D" id="3.30.565.10">
    <property type="entry name" value="Histidine kinase-like ATPase, C-terminal domain"/>
    <property type="match status" value="1"/>
</dbReference>
<sequence length="203" mass="21945">MSSDHPQRRLDIPALIGSRICHDLISPIGAIGNGIELLSMAGVGGGPELSLISESVANANARIRFYRLAFGQSGQDQATSRSEILSILRDLYAGSRMEVFWQVNSDCRRDEAKAALLALQCLESAMPYGGRAEVTRTDGRWQVVGTAAKLRIDEALWTPLLTGADVEEVTPAQVHFALLPDTLQGLGRKLVVTRSGEQITLGF</sequence>
<organism evidence="2 3">
    <name type="scientific">Tropicimonas sediminicola</name>
    <dbReference type="NCBI Taxonomy" id="1031541"/>
    <lineage>
        <taxon>Bacteria</taxon>
        <taxon>Pseudomonadati</taxon>
        <taxon>Pseudomonadota</taxon>
        <taxon>Alphaproteobacteria</taxon>
        <taxon>Rhodobacterales</taxon>
        <taxon>Roseobacteraceae</taxon>
        <taxon>Tropicimonas</taxon>
    </lineage>
</organism>
<dbReference type="Proteomes" id="UP000198426">
    <property type="component" value="Unassembled WGS sequence"/>
</dbReference>
<dbReference type="GO" id="GO:0016740">
    <property type="term" value="F:transferase activity"/>
    <property type="evidence" value="ECO:0007669"/>
    <property type="project" value="UniProtKB-KW"/>
</dbReference>
<dbReference type="RefSeq" id="WP_089233980.1">
    <property type="nucleotide sequence ID" value="NZ_FZOY01000006.1"/>
</dbReference>
<evidence type="ECO:0000259" key="1">
    <source>
        <dbReference type="Pfam" id="PF10090"/>
    </source>
</evidence>
<evidence type="ECO:0000313" key="3">
    <source>
        <dbReference type="Proteomes" id="UP000198426"/>
    </source>
</evidence>
<dbReference type="InterPro" id="IPR036890">
    <property type="entry name" value="HATPase_C_sf"/>
</dbReference>